<evidence type="ECO:0000256" key="1">
    <source>
        <dbReference type="ARBA" id="ARBA00022490"/>
    </source>
</evidence>
<feature type="binding site" evidence="9">
    <location>
        <position position="38"/>
    </location>
    <ligand>
        <name>ATP</name>
        <dbReference type="ChEBI" id="CHEBI:30616"/>
    </ligand>
</feature>
<feature type="region of interest" description="Large ATPase domain (RuvB-L)" evidence="9">
    <location>
        <begin position="19"/>
        <end position="199"/>
    </location>
</feature>
<comment type="domain">
    <text evidence="9">Has 3 domains, the large (RuvB-L) and small ATPase (RuvB-S) domains and the C-terminal head (RuvB-H) domain. The head domain binds DNA, while the ATPase domains jointly bind ATP, ADP or are empty depending on the state of the subunit in the translocation cycle. During a single DNA translocation step the structure of each domain remains the same, but their relative positions change.</text>
</comment>
<dbReference type="NCBIfam" id="TIGR00635">
    <property type="entry name" value="ruvB"/>
    <property type="match status" value="1"/>
</dbReference>
<dbReference type="PANTHER" id="PTHR42848:SF1">
    <property type="entry name" value="HOLLIDAY JUNCTION BRANCH MIGRATION COMPLEX SUBUNIT RUVB"/>
    <property type="match status" value="1"/>
</dbReference>
<keyword evidence="8 9" id="KW-0234">DNA repair</keyword>
<feature type="binding site" evidence="9">
    <location>
        <position position="84"/>
    </location>
    <ligand>
        <name>Mg(2+)</name>
        <dbReference type="ChEBI" id="CHEBI:18420"/>
    </ligand>
</feature>
<evidence type="ECO:0000259" key="10">
    <source>
        <dbReference type="SMART" id="SM00382"/>
    </source>
</evidence>
<dbReference type="Gene3D" id="1.10.10.10">
    <property type="entry name" value="Winged helix-like DNA-binding domain superfamily/Winged helix DNA-binding domain"/>
    <property type="match status" value="1"/>
</dbReference>
<feature type="binding site" evidence="9">
    <location>
        <position position="84"/>
    </location>
    <ligand>
        <name>ATP</name>
        <dbReference type="ChEBI" id="CHEBI:30616"/>
    </ligand>
</feature>
<comment type="function">
    <text evidence="9">The RuvA-RuvB-RuvC complex processes Holliday junction (HJ) DNA during genetic recombination and DNA repair, while the RuvA-RuvB complex plays an important role in the rescue of blocked DNA replication forks via replication fork reversal (RFR). RuvA specifically binds to HJ cruciform DNA, conferring on it an open structure. The RuvB hexamer acts as an ATP-dependent pump, pulling dsDNA into and through the RuvAB complex. RuvB forms 2 homohexamers on either side of HJ DNA bound by 1 or 2 RuvA tetramers; 4 subunits per hexamer contact DNA at a time. Coordinated motions by a converter formed by DNA-disengaged RuvB subunits stimulates ATP hydrolysis and nucleotide exchange. Immobilization of the converter enables RuvB to convert the ATP-contained energy into a lever motion, pulling 2 nucleotides of DNA out of the RuvA tetramer per ATP hydrolyzed, thus driving DNA branch migration. The RuvB motors rotate together with the DNA substrate, which together with the progressing nucleotide cycle form the mechanistic basis for DNA recombination by continuous HJ branch migration. Branch migration allows RuvC to scan DNA until it finds its consensus sequence, where it cleaves and resolves cruciform DNA.</text>
</comment>
<keyword evidence="5 9" id="KW-0067">ATP-binding</keyword>
<evidence type="ECO:0000256" key="2">
    <source>
        <dbReference type="ARBA" id="ARBA00022741"/>
    </source>
</evidence>
<keyword evidence="11" id="KW-0347">Helicase</keyword>
<dbReference type="EC" id="3.6.4.-" evidence="9"/>
<dbReference type="Pfam" id="PF17864">
    <property type="entry name" value="AAA_lid_4"/>
    <property type="match status" value="1"/>
</dbReference>
<comment type="caution">
    <text evidence="11">The sequence shown here is derived from an EMBL/GenBank/DDBJ whole genome shotgun (WGS) entry which is preliminary data.</text>
</comment>
<gene>
    <name evidence="9" type="primary">ruvB</name>
    <name evidence="11" type="ORF">COV06_03385</name>
</gene>
<comment type="similarity">
    <text evidence="9">Belongs to the RuvB family.</text>
</comment>
<evidence type="ECO:0000256" key="3">
    <source>
        <dbReference type="ARBA" id="ARBA00022763"/>
    </source>
</evidence>
<comment type="subcellular location">
    <subcellularLocation>
        <location evidence="9">Cytoplasm</location>
    </subcellularLocation>
</comment>
<feature type="domain" description="AAA+ ATPase" evidence="10">
    <location>
        <begin position="69"/>
        <end position="202"/>
    </location>
</feature>
<keyword evidence="6 9" id="KW-0238">DNA-binding</keyword>
<dbReference type="InterPro" id="IPR008823">
    <property type="entry name" value="RuvB_wg_C"/>
</dbReference>
<evidence type="ECO:0000313" key="12">
    <source>
        <dbReference type="Proteomes" id="UP000230084"/>
    </source>
</evidence>
<dbReference type="GO" id="GO:0000400">
    <property type="term" value="F:four-way junction DNA binding"/>
    <property type="evidence" value="ECO:0007669"/>
    <property type="project" value="UniProtKB-UniRule"/>
</dbReference>
<evidence type="ECO:0000256" key="9">
    <source>
        <dbReference type="HAMAP-Rule" id="MF_00016"/>
    </source>
</evidence>
<feature type="binding site" evidence="9">
    <location>
        <position position="85"/>
    </location>
    <ligand>
        <name>ATP</name>
        <dbReference type="ChEBI" id="CHEBI:30616"/>
    </ligand>
</feature>
<organism evidence="11 12">
    <name type="scientific">Candidatus Uhrbacteria bacterium CG10_big_fil_rev_8_21_14_0_10_50_16</name>
    <dbReference type="NCBI Taxonomy" id="1975039"/>
    <lineage>
        <taxon>Bacteria</taxon>
        <taxon>Candidatus Uhriibacteriota</taxon>
    </lineage>
</organism>
<feature type="binding site" evidence="9">
    <location>
        <position position="189"/>
    </location>
    <ligand>
        <name>ATP</name>
        <dbReference type="ChEBI" id="CHEBI:30616"/>
    </ligand>
</feature>
<dbReference type="Pfam" id="PF05496">
    <property type="entry name" value="RuvB_N"/>
    <property type="match status" value="1"/>
</dbReference>
<dbReference type="InterPro" id="IPR008824">
    <property type="entry name" value="RuvB-like_N"/>
</dbReference>
<accession>A0A2H0RNB0</accession>
<evidence type="ECO:0000256" key="5">
    <source>
        <dbReference type="ARBA" id="ARBA00022840"/>
    </source>
</evidence>
<sequence>MSALPADPFAPVVTDEAPANPVVANTLTQEEEVFDVGLRPQKLQEFIGQQPLKDNLSILIEAARRREEPMDHVLFYGNPGLGKTTLAHIIANEAEVNIKVTSGPSLTRVGDLAAILTNLKRGDILFIDEIHRMSKAIEEVLYPAMEDYVLDLIVGKGPSARTIRLSLEPFTIIGATTRASLLSSPLRDRFGATYHLEFYNEVDMRQIIDRSAQLLDVTIDADALNSIAGRARRTPRIANRLLRRVRDYAQVKHDGHISPTIAEAAMDALAVDPHGLNSVDRLILTTIINTFQGGPVGLKTLAAASAEDEQTIEEMYEPYLLQLGLLNRTSRGRIATSRAYQLLGIQQPPTA</sequence>
<keyword evidence="2 9" id="KW-0547">Nucleotide-binding</keyword>
<evidence type="ECO:0000256" key="4">
    <source>
        <dbReference type="ARBA" id="ARBA00022801"/>
    </source>
</evidence>
<dbReference type="GO" id="GO:0005524">
    <property type="term" value="F:ATP binding"/>
    <property type="evidence" value="ECO:0007669"/>
    <property type="project" value="UniProtKB-UniRule"/>
</dbReference>
<feature type="region of interest" description="Small ATPAse domain (RuvB-S)" evidence="9">
    <location>
        <begin position="200"/>
        <end position="270"/>
    </location>
</feature>
<keyword evidence="1 9" id="KW-0963">Cytoplasm</keyword>
<dbReference type="HAMAP" id="MF_00016">
    <property type="entry name" value="DNA_HJ_migration_RuvB"/>
    <property type="match status" value="1"/>
</dbReference>
<dbReference type="GO" id="GO:0016887">
    <property type="term" value="F:ATP hydrolysis activity"/>
    <property type="evidence" value="ECO:0007669"/>
    <property type="project" value="RHEA"/>
</dbReference>
<dbReference type="GO" id="GO:0005737">
    <property type="term" value="C:cytoplasm"/>
    <property type="evidence" value="ECO:0007669"/>
    <property type="project" value="UniProtKB-SubCell"/>
</dbReference>
<dbReference type="PANTHER" id="PTHR42848">
    <property type="match status" value="1"/>
</dbReference>
<evidence type="ECO:0000313" key="11">
    <source>
        <dbReference type="EMBL" id="PIR47474.1"/>
    </source>
</evidence>
<dbReference type="Pfam" id="PF05491">
    <property type="entry name" value="WHD_RuvB"/>
    <property type="match status" value="1"/>
</dbReference>
<dbReference type="Gene3D" id="1.10.8.60">
    <property type="match status" value="1"/>
</dbReference>
<dbReference type="InterPro" id="IPR041445">
    <property type="entry name" value="AAA_lid_4"/>
</dbReference>
<dbReference type="NCBIfam" id="NF000868">
    <property type="entry name" value="PRK00080.1"/>
    <property type="match status" value="1"/>
</dbReference>
<dbReference type="AlphaFoldDB" id="A0A2H0RNB0"/>
<dbReference type="SMART" id="SM00382">
    <property type="entry name" value="AAA"/>
    <property type="match status" value="1"/>
</dbReference>
<dbReference type="EMBL" id="PCYM01000006">
    <property type="protein sequence ID" value="PIR47474.1"/>
    <property type="molecule type" value="Genomic_DNA"/>
</dbReference>
<dbReference type="InterPro" id="IPR027417">
    <property type="entry name" value="P-loop_NTPase"/>
</dbReference>
<feature type="region of interest" description="Head domain (RuvB-H)" evidence="9">
    <location>
        <begin position="273"/>
        <end position="351"/>
    </location>
</feature>
<evidence type="ECO:0000256" key="6">
    <source>
        <dbReference type="ARBA" id="ARBA00023125"/>
    </source>
</evidence>
<dbReference type="Gene3D" id="3.40.50.300">
    <property type="entry name" value="P-loop containing nucleotide triphosphate hydrolases"/>
    <property type="match status" value="1"/>
</dbReference>
<keyword evidence="4 9" id="KW-0378">Hydrolase</keyword>
<proteinExistence type="inferred from homology"/>
<keyword evidence="3 9" id="KW-0227">DNA damage</keyword>
<evidence type="ECO:0000256" key="7">
    <source>
        <dbReference type="ARBA" id="ARBA00023172"/>
    </source>
</evidence>
<dbReference type="GO" id="GO:0048476">
    <property type="term" value="C:Holliday junction resolvase complex"/>
    <property type="evidence" value="ECO:0007669"/>
    <property type="project" value="UniProtKB-UniRule"/>
</dbReference>
<dbReference type="GO" id="GO:0006281">
    <property type="term" value="P:DNA repair"/>
    <property type="evidence" value="ECO:0007669"/>
    <property type="project" value="UniProtKB-UniRule"/>
</dbReference>
<protein>
    <recommendedName>
        <fullName evidence="9">Holliday junction branch migration complex subunit RuvB</fullName>
        <ecNumber evidence="9">3.6.4.-</ecNumber>
    </recommendedName>
</protein>
<dbReference type="CDD" id="cd00009">
    <property type="entry name" value="AAA"/>
    <property type="match status" value="1"/>
</dbReference>
<feature type="binding site" evidence="9">
    <location>
        <position position="80"/>
    </location>
    <ligand>
        <name>ATP</name>
        <dbReference type="ChEBI" id="CHEBI:30616"/>
    </ligand>
</feature>
<dbReference type="SUPFAM" id="SSF52540">
    <property type="entry name" value="P-loop containing nucleoside triphosphate hydrolases"/>
    <property type="match status" value="1"/>
</dbReference>
<dbReference type="InterPro" id="IPR036388">
    <property type="entry name" value="WH-like_DNA-bd_sf"/>
</dbReference>
<feature type="binding site" evidence="9">
    <location>
        <position position="328"/>
    </location>
    <ligand>
        <name>DNA</name>
        <dbReference type="ChEBI" id="CHEBI:16991"/>
    </ligand>
</feature>
<comment type="caution">
    <text evidence="9">Lacks conserved residue(s) required for the propagation of feature annotation.</text>
</comment>
<name>A0A2H0RNB0_9BACT</name>
<dbReference type="InterPro" id="IPR036390">
    <property type="entry name" value="WH_DNA-bd_sf"/>
</dbReference>
<dbReference type="InterPro" id="IPR004605">
    <property type="entry name" value="DNA_helicase_Holl-junc_RuvB"/>
</dbReference>
<feature type="binding site" evidence="9">
    <location>
        <position position="39"/>
    </location>
    <ligand>
        <name>ATP</name>
        <dbReference type="ChEBI" id="CHEBI:30616"/>
    </ligand>
</feature>
<comment type="catalytic activity">
    <reaction evidence="9">
        <text>ATP + H2O = ADP + phosphate + H(+)</text>
        <dbReference type="Rhea" id="RHEA:13065"/>
        <dbReference type="ChEBI" id="CHEBI:15377"/>
        <dbReference type="ChEBI" id="CHEBI:15378"/>
        <dbReference type="ChEBI" id="CHEBI:30616"/>
        <dbReference type="ChEBI" id="CHEBI:43474"/>
        <dbReference type="ChEBI" id="CHEBI:456216"/>
    </reaction>
</comment>
<dbReference type="InterPro" id="IPR003593">
    <property type="entry name" value="AAA+_ATPase"/>
</dbReference>
<feature type="binding site" evidence="9">
    <location>
        <begin position="146"/>
        <end position="148"/>
    </location>
    <ligand>
        <name>ATP</name>
        <dbReference type="ChEBI" id="CHEBI:30616"/>
    </ligand>
</feature>
<keyword evidence="7 9" id="KW-0233">DNA recombination</keyword>
<feature type="binding site" evidence="9">
    <location>
        <position position="83"/>
    </location>
    <ligand>
        <name>ATP</name>
        <dbReference type="ChEBI" id="CHEBI:30616"/>
    </ligand>
</feature>
<feature type="binding site" evidence="9">
    <location>
        <position position="236"/>
    </location>
    <ligand>
        <name>ATP</name>
        <dbReference type="ChEBI" id="CHEBI:30616"/>
    </ligand>
</feature>
<reference evidence="11 12" key="1">
    <citation type="submission" date="2017-09" db="EMBL/GenBank/DDBJ databases">
        <title>Depth-based differentiation of microbial function through sediment-hosted aquifers and enrichment of novel symbionts in the deep terrestrial subsurface.</title>
        <authorList>
            <person name="Probst A.J."/>
            <person name="Ladd B."/>
            <person name="Jarett J.K."/>
            <person name="Geller-Mcgrath D.E."/>
            <person name="Sieber C.M."/>
            <person name="Emerson J.B."/>
            <person name="Anantharaman K."/>
            <person name="Thomas B.C."/>
            <person name="Malmstrom R."/>
            <person name="Stieglmeier M."/>
            <person name="Klingl A."/>
            <person name="Woyke T."/>
            <person name="Ryan C.M."/>
            <person name="Banfield J.F."/>
        </authorList>
    </citation>
    <scope>NUCLEOTIDE SEQUENCE [LARGE SCALE GENOMIC DNA]</scope>
    <source>
        <strain evidence="11">CG10_big_fil_rev_8_21_14_0_10_50_16</strain>
    </source>
</reference>
<evidence type="ECO:0000256" key="8">
    <source>
        <dbReference type="ARBA" id="ARBA00023204"/>
    </source>
</evidence>
<feature type="binding site" evidence="9">
    <location>
        <position position="333"/>
    </location>
    <ligand>
        <name>DNA</name>
        <dbReference type="ChEBI" id="CHEBI:16991"/>
    </ligand>
</feature>
<comment type="subunit">
    <text evidence="9">Homohexamer. Forms an RuvA(8)-RuvB(12)-Holliday junction (HJ) complex. HJ DNA is sandwiched between 2 RuvA tetramers; dsDNA enters through RuvA and exits via RuvB. An RuvB hexamer assembles on each DNA strand where it exits the tetramer. Each RuvB hexamer is contacted by two RuvA subunits (via domain III) on 2 adjacent RuvB subunits; this complex drives branch migration. In the full resolvosome a probable DNA-RuvA(4)-RuvB(12)-RuvC(2) complex forms which resolves the HJ.</text>
</comment>
<feature type="binding site" evidence="9">
    <location>
        <position position="199"/>
    </location>
    <ligand>
        <name>ATP</name>
        <dbReference type="ChEBI" id="CHEBI:30616"/>
    </ligand>
</feature>
<dbReference type="SUPFAM" id="SSF46785">
    <property type="entry name" value="Winged helix' DNA-binding domain"/>
    <property type="match status" value="1"/>
</dbReference>
<dbReference type="GO" id="GO:0006310">
    <property type="term" value="P:DNA recombination"/>
    <property type="evidence" value="ECO:0007669"/>
    <property type="project" value="UniProtKB-UniRule"/>
</dbReference>
<dbReference type="GO" id="GO:0009378">
    <property type="term" value="F:four-way junction helicase activity"/>
    <property type="evidence" value="ECO:0007669"/>
    <property type="project" value="InterPro"/>
</dbReference>
<dbReference type="Proteomes" id="UP000230084">
    <property type="component" value="Unassembled WGS sequence"/>
</dbReference>